<comment type="caution">
    <text evidence="2">The sequence shown here is derived from an EMBL/GenBank/DDBJ whole genome shotgun (WGS) entry which is preliminary data.</text>
</comment>
<evidence type="ECO:0000313" key="3">
    <source>
        <dbReference type="Proteomes" id="UP000326924"/>
    </source>
</evidence>
<feature type="region of interest" description="Disordered" evidence="1">
    <location>
        <begin position="456"/>
        <end position="487"/>
    </location>
</feature>
<evidence type="ECO:0000313" key="2">
    <source>
        <dbReference type="EMBL" id="KAA8909085.1"/>
    </source>
</evidence>
<feature type="region of interest" description="Disordered" evidence="1">
    <location>
        <begin position="360"/>
        <end position="410"/>
    </location>
</feature>
<feature type="region of interest" description="Disordered" evidence="1">
    <location>
        <begin position="204"/>
        <end position="300"/>
    </location>
</feature>
<feature type="region of interest" description="Disordered" evidence="1">
    <location>
        <begin position="1"/>
        <end position="136"/>
    </location>
</feature>
<dbReference type="AlphaFoldDB" id="A0A5J5F0R0"/>
<accession>A0A5J5F0R0</accession>
<organism evidence="2 3">
    <name type="scientific">Sphaerosporella brunnea</name>
    <dbReference type="NCBI Taxonomy" id="1250544"/>
    <lineage>
        <taxon>Eukaryota</taxon>
        <taxon>Fungi</taxon>
        <taxon>Dikarya</taxon>
        <taxon>Ascomycota</taxon>
        <taxon>Pezizomycotina</taxon>
        <taxon>Pezizomycetes</taxon>
        <taxon>Pezizales</taxon>
        <taxon>Pyronemataceae</taxon>
        <taxon>Sphaerosporella</taxon>
    </lineage>
</organism>
<reference evidence="2 3" key="1">
    <citation type="submission" date="2019-09" db="EMBL/GenBank/DDBJ databases">
        <title>Draft genome of the ectomycorrhizal ascomycete Sphaerosporella brunnea.</title>
        <authorList>
            <consortium name="DOE Joint Genome Institute"/>
            <person name="Benucci G.M."/>
            <person name="Marozzi G."/>
            <person name="Antonielli L."/>
            <person name="Sanchez S."/>
            <person name="Marco P."/>
            <person name="Wang X."/>
            <person name="Falini L.B."/>
            <person name="Barry K."/>
            <person name="Haridas S."/>
            <person name="Lipzen A."/>
            <person name="Labutti K."/>
            <person name="Grigoriev I.V."/>
            <person name="Murat C."/>
            <person name="Martin F."/>
            <person name="Albertini E."/>
            <person name="Donnini D."/>
            <person name="Bonito G."/>
        </authorList>
    </citation>
    <scope>NUCLEOTIDE SEQUENCE [LARGE SCALE GENOMIC DNA]</scope>
    <source>
        <strain evidence="2 3">Sb_GMNB300</strain>
    </source>
</reference>
<feature type="compositionally biased region" description="Pro residues" evidence="1">
    <location>
        <begin position="423"/>
        <end position="436"/>
    </location>
</feature>
<gene>
    <name evidence="2" type="ORF">FN846DRAFT_776665</name>
</gene>
<dbReference type="Proteomes" id="UP000326924">
    <property type="component" value="Unassembled WGS sequence"/>
</dbReference>
<proteinExistence type="predicted"/>
<keyword evidence="3" id="KW-1185">Reference proteome</keyword>
<evidence type="ECO:0000256" key="1">
    <source>
        <dbReference type="SAM" id="MobiDB-lite"/>
    </source>
</evidence>
<sequence length="591" mass="64077">MASLLRRSKSTRDTRPGGVREEGSHASSVGSARPPPVNLPTQTPRLGRSKSISSTRPRESMMALGLSEEWNPPAAANPADRKRRMSIFFGLGSPAPPQTPTTTAQKRVPPPPIRLSAFPPRPSSKRGPEPQQTLPSLAENEVGVAIGPEEECVIGMALGSPTEGLKPSREMAHGFRSVETLNIADSKSPGFRLPEEPFVVESPCPALAAATQAQSRPKSSGRSRKGSKGSDKRPTSRDEIPEPPKTAGWKRVFGKGLFSWKTTKPPREPTPEIPEPPKTARLQKPRAKEAGKAPPRTPCLDVTIPCVEMERYSVMFGNLLPPSEKSSLFARRRSKDMYTAAASIHSQDSEDFNVTTLKRNSTTGAISPRSPLSRLGDDLRRLSSESRRSASPAIPSPAIPSPAPSPAIGRSHTIAADGRLSPYPRPPSTYLLNPPPLDYTTQGEIFFQVAAEPTSTSASKRCSKISEESLSPRGSFESGDDEEWMTGGQREPEWEMIKPAPQPRKTPSVPAEEEEEEETDEIAVAAQISIARQISLSQRQLLIPIVPKNQMLVNRESIKESAAAAAPMKPRLVEHKRISSVARPPVETVAV</sequence>
<dbReference type="EMBL" id="VXIS01000061">
    <property type="protein sequence ID" value="KAA8909085.1"/>
    <property type="molecule type" value="Genomic_DNA"/>
</dbReference>
<feature type="compositionally biased region" description="Basic and acidic residues" evidence="1">
    <location>
        <begin position="228"/>
        <end position="242"/>
    </location>
</feature>
<feature type="region of interest" description="Disordered" evidence="1">
    <location>
        <begin position="417"/>
        <end position="436"/>
    </location>
</feature>
<feature type="compositionally biased region" description="Basic and acidic residues" evidence="1">
    <location>
        <begin position="10"/>
        <end position="24"/>
    </location>
</feature>
<name>A0A5J5F0R0_9PEZI</name>
<feature type="compositionally biased region" description="Pro residues" evidence="1">
    <location>
        <begin position="394"/>
        <end position="405"/>
    </location>
</feature>
<feature type="compositionally biased region" description="Basic and acidic residues" evidence="1">
    <location>
        <begin position="375"/>
        <end position="388"/>
    </location>
</feature>
<dbReference type="OrthoDB" id="5404004at2759"/>
<dbReference type="InParanoid" id="A0A5J5F0R0"/>
<protein>
    <submittedName>
        <fullName evidence="2">Uncharacterized protein</fullName>
    </submittedName>
</protein>
<feature type="compositionally biased region" description="Polar residues" evidence="1">
    <location>
        <begin position="39"/>
        <end position="55"/>
    </location>
</feature>